<gene>
    <name evidence="25" type="ORF">A2494_02390</name>
</gene>
<keyword evidence="18" id="KW-0594">Phospholipid biosynthesis</keyword>
<evidence type="ECO:0000256" key="15">
    <source>
        <dbReference type="ARBA" id="ARBA00022989"/>
    </source>
</evidence>
<feature type="binding site" evidence="23">
    <location>
        <position position="72"/>
    </location>
    <ligand>
        <name>a divalent metal cation</name>
        <dbReference type="ChEBI" id="CHEBI:60240"/>
    </ligand>
</feature>
<feature type="binding site" evidence="22">
    <location>
        <begin position="90"/>
        <end position="91"/>
    </location>
    <ligand>
        <name>ATP</name>
        <dbReference type="ChEBI" id="CHEBI:30616"/>
    </ligand>
</feature>
<dbReference type="GO" id="GO:0005524">
    <property type="term" value="F:ATP binding"/>
    <property type="evidence" value="ECO:0007669"/>
    <property type="project" value="UniProtKB-KW"/>
</dbReference>
<evidence type="ECO:0000256" key="11">
    <source>
        <dbReference type="ARBA" id="ARBA00022741"/>
    </source>
</evidence>
<evidence type="ECO:0000256" key="17">
    <source>
        <dbReference type="ARBA" id="ARBA00023136"/>
    </source>
</evidence>
<evidence type="ECO:0000256" key="8">
    <source>
        <dbReference type="ARBA" id="ARBA00022679"/>
    </source>
</evidence>
<evidence type="ECO:0000313" key="25">
    <source>
        <dbReference type="EMBL" id="OGZ16777.1"/>
    </source>
</evidence>
<keyword evidence="10 23" id="KW-0479">Metal-binding</keyword>
<feature type="binding site" evidence="21">
    <location>
        <position position="65"/>
    </location>
    <ligand>
        <name>substrate</name>
    </ligand>
</feature>
<evidence type="ECO:0000256" key="3">
    <source>
        <dbReference type="ARBA" id="ARBA00012133"/>
    </source>
</evidence>
<dbReference type="CDD" id="cd14264">
    <property type="entry name" value="DAGK_IM"/>
    <property type="match status" value="1"/>
</dbReference>
<keyword evidence="12 24" id="KW-0418">Kinase</keyword>
<evidence type="ECO:0000256" key="21">
    <source>
        <dbReference type="PIRSR" id="PIRSR600829-2"/>
    </source>
</evidence>
<dbReference type="EMBL" id="MHLU01000163">
    <property type="protein sequence ID" value="OGZ16777.1"/>
    <property type="molecule type" value="Genomic_DNA"/>
</dbReference>
<feature type="transmembrane region" description="Helical" evidence="24">
    <location>
        <begin position="29"/>
        <end position="46"/>
    </location>
</feature>
<name>A0A1G2DT46_9BACT</name>
<dbReference type="Pfam" id="PF01219">
    <property type="entry name" value="DAGK_prokar"/>
    <property type="match status" value="1"/>
</dbReference>
<keyword evidence="16 24" id="KW-0443">Lipid metabolism</keyword>
<proteinExistence type="inferred from homology"/>
<evidence type="ECO:0000256" key="4">
    <source>
        <dbReference type="ARBA" id="ARBA00017575"/>
    </source>
</evidence>
<dbReference type="Proteomes" id="UP000178106">
    <property type="component" value="Unassembled WGS sequence"/>
</dbReference>
<comment type="function">
    <text evidence="24">Catalyzes the ATP-dependent phosphorylation of sn-l,2-diacylglycerol (DAG) to phosphatidic acid. Involved in the recycling of diacylglycerol produced as a by-product during membrane-derived oligosaccharide (MDO) biosynthesis.</text>
</comment>
<dbReference type="PANTHER" id="PTHR34299:SF1">
    <property type="entry name" value="DIACYLGLYCEROL KINASE"/>
    <property type="match status" value="1"/>
</dbReference>
<keyword evidence="8 24" id="KW-0808">Transferase</keyword>
<evidence type="ECO:0000256" key="6">
    <source>
        <dbReference type="ARBA" id="ARBA00022516"/>
    </source>
</evidence>
<protein>
    <recommendedName>
        <fullName evidence="4 24">Diacylglycerol kinase</fullName>
        <ecNumber evidence="3 24">2.7.1.107</ecNumber>
    </recommendedName>
</protein>
<dbReference type="GO" id="GO:0006654">
    <property type="term" value="P:phosphatidic acid biosynthetic process"/>
    <property type="evidence" value="ECO:0007669"/>
    <property type="project" value="InterPro"/>
</dbReference>
<comment type="subcellular location">
    <subcellularLocation>
        <location evidence="1">Cell inner membrane</location>
        <topology evidence="1">Multi-pass membrane protein</topology>
    </subcellularLocation>
</comment>
<feature type="transmembrane region" description="Helical" evidence="24">
    <location>
        <begin position="92"/>
        <end position="113"/>
    </location>
</feature>
<keyword evidence="7" id="KW-0997">Cell inner membrane</keyword>
<comment type="catalytic activity">
    <reaction evidence="24">
        <text>a 1,2-diacyl-sn-glycerol + ATP = a 1,2-diacyl-sn-glycero-3-phosphate + ADP + H(+)</text>
        <dbReference type="Rhea" id="RHEA:10272"/>
        <dbReference type="ChEBI" id="CHEBI:15378"/>
        <dbReference type="ChEBI" id="CHEBI:17815"/>
        <dbReference type="ChEBI" id="CHEBI:30616"/>
        <dbReference type="ChEBI" id="CHEBI:58608"/>
        <dbReference type="ChEBI" id="CHEBI:456216"/>
        <dbReference type="EC" id="2.7.1.107"/>
    </reaction>
</comment>
<comment type="caution">
    <text evidence="25">The sequence shown here is derived from an EMBL/GenBank/DDBJ whole genome shotgun (WGS) entry which is preliminary data.</text>
</comment>
<sequence>MKKIWKSVRFAFQGFRHAYASDKSFRMEINYGLPIYLIIGWFLFPLHAWEVVLYVFSYMFILSVELINTAFEKMIDRVHPDHHESIGRSKDMSAAAVLMTFMFAAFVVGVLIITRI</sequence>
<evidence type="ECO:0000256" key="9">
    <source>
        <dbReference type="ARBA" id="ARBA00022692"/>
    </source>
</evidence>
<evidence type="ECO:0000256" key="14">
    <source>
        <dbReference type="ARBA" id="ARBA00022842"/>
    </source>
</evidence>
<keyword evidence="13 22" id="KW-0067">ATP-binding</keyword>
<evidence type="ECO:0000256" key="19">
    <source>
        <dbReference type="ARBA" id="ARBA00023264"/>
    </source>
</evidence>
<dbReference type="EC" id="2.7.1.107" evidence="3 24"/>
<evidence type="ECO:0000256" key="2">
    <source>
        <dbReference type="ARBA" id="ARBA00005967"/>
    </source>
</evidence>
<keyword evidence="9 24" id="KW-0812">Transmembrane</keyword>
<feature type="binding site" evidence="22">
    <location>
        <position position="72"/>
    </location>
    <ligand>
        <name>ATP</name>
        <dbReference type="ChEBI" id="CHEBI:30616"/>
    </ligand>
</feature>
<dbReference type="GO" id="GO:0005886">
    <property type="term" value="C:plasma membrane"/>
    <property type="evidence" value="ECO:0007669"/>
    <property type="project" value="UniProtKB-SubCell"/>
</dbReference>
<comment type="similarity">
    <text evidence="2 24">Belongs to the bacterial diacylglycerol kinase family.</text>
</comment>
<dbReference type="PANTHER" id="PTHR34299">
    <property type="entry name" value="DIACYLGLYCEROL KINASE"/>
    <property type="match status" value="1"/>
</dbReference>
<accession>A0A1G2DT46</accession>
<evidence type="ECO:0000256" key="24">
    <source>
        <dbReference type="RuleBase" id="RU363065"/>
    </source>
</evidence>
<evidence type="ECO:0000256" key="16">
    <source>
        <dbReference type="ARBA" id="ARBA00023098"/>
    </source>
</evidence>
<feature type="active site" description="Proton acceptor" evidence="20">
    <location>
        <position position="65"/>
    </location>
</feature>
<dbReference type="Gene3D" id="1.10.287.3610">
    <property type="match status" value="1"/>
</dbReference>
<keyword evidence="17 24" id="KW-0472">Membrane</keyword>
<keyword evidence="5" id="KW-1003">Cell membrane</keyword>
<keyword evidence="19 24" id="KW-1208">Phospholipid metabolism</keyword>
<keyword evidence="14 23" id="KW-0460">Magnesium</keyword>
<dbReference type="InterPro" id="IPR033718">
    <property type="entry name" value="DAGK_prok"/>
</dbReference>
<organism evidence="25 26">
    <name type="scientific">Candidatus Lloydbacteria bacterium RIFOXYC12_FULL_46_25</name>
    <dbReference type="NCBI Taxonomy" id="1798670"/>
    <lineage>
        <taxon>Bacteria</taxon>
        <taxon>Candidatus Lloydiibacteriota</taxon>
    </lineage>
</organism>
<keyword evidence="11 22" id="KW-0547">Nucleotide-binding</keyword>
<evidence type="ECO:0000256" key="7">
    <source>
        <dbReference type="ARBA" id="ARBA00022519"/>
    </source>
</evidence>
<evidence type="ECO:0000256" key="23">
    <source>
        <dbReference type="PIRSR" id="PIRSR600829-4"/>
    </source>
</evidence>
<reference evidence="25 26" key="1">
    <citation type="journal article" date="2016" name="Nat. Commun.">
        <title>Thousands of microbial genomes shed light on interconnected biogeochemical processes in an aquifer system.</title>
        <authorList>
            <person name="Anantharaman K."/>
            <person name="Brown C.T."/>
            <person name="Hug L.A."/>
            <person name="Sharon I."/>
            <person name="Castelle C.J."/>
            <person name="Probst A.J."/>
            <person name="Thomas B.C."/>
            <person name="Singh A."/>
            <person name="Wilkins M.J."/>
            <person name="Karaoz U."/>
            <person name="Brodie E.L."/>
            <person name="Williams K.H."/>
            <person name="Hubbard S.S."/>
            <person name="Banfield J.F."/>
        </authorList>
    </citation>
    <scope>NUCLEOTIDE SEQUENCE [LARGE SCALE GENOMIC DNA]</scope>
</reference>
<evidence type="ECO:0000256" key="1">
    <source>
        <dbReference type="ARBA" id="ARBA00004429"/>
    </source>
</evidence>
<evidence type="ECO:0000256" key="20">
    <source>
        <dbReference type="PIRSR" id="PIRSR600829-1"/>
    </source>
</evidence>
<evidence type="ECO:0000256" key="18">
    <source>
        <dbReference type="ARBA" id="ARBA00023209"/>
    </source>
</evidence>
<keyword evidence="6" id="KW-0444">Lipid biosynthesis</keyword>
<dbReference type="InterPro" id="IPR036945">
    <property type="entry name" value="DAGK_sf"/>
</dbReference>
<comment type="cofactor">
    <cofactor evidence="23">
        <name>Mg(2+)</name>
        <dbReference type="ChEBI" id="CHEBI:18420"/>
    </cofactor>
    <text evidence="23">Mn(2+), Zn(2+), Cd(2+) and Co(2+) support activity to lesser extents.</text>
</comment>
<keyword evidence="15 24" id="KW-1133">Transmembrane helix</keyword>
<evidence type="ECO:0000256" key="22">
    <source>
        <dbReference type="PIRSR" id="PIRSR600829-3"/>
    </source>
</evidence>
<comment type="caution">
    <text evidence="24">Lacks conserved residue(s) required for the propagation of feature annotation.</text>
</comment>
<dbReference type="GO" id="GO:0004143">
    <property type="term" value="F:ATP-dependent diacylglycerol kinase activity"/>
    <property type="evidence" value="ECO:0007669"/>
    <property type="project" value="UniProtKB-EC"/>
</dbReference>
<evidence type="ECO:0000256" key="10">
    <source>
        <dbReference type="ARBA" id="ARBA00022723"/>
    </source>
</evidence>
<evidence type="ECO:0000256" key="12">
    <source>
        <dbReference type="ARBA" id="ARBA00022777"/>
    </source>
</evidence>
<dbReference type="InterPro" id="IPR000829">
    <property type="entry name" value="DAGK"/>
</dbReference>
<dbReference type="AlphaFoldDB" id="A0A1G2DT46"/>
<evidence type="ECO:0000256" key="5">
    <source>
        <dbReference type="ARBA" id="ARBA00022475"/>
    </source>
</evidence>
<evidence type="ECO:0000256" key="13">
    <source>
        <dbReference type="ARBA" id="ARBA00022840"/>
    </source>
</evidence>
<dbReference type="GO" id="GO:0046872">
    <property type="term" value="F:metal ion binding"/>
    <property type="evidence" value="ECO:0007669"/>
    <property type="project" value="UniProtKB-KW"/>
</dbReference>
<evidence type="ECO:0000313" key="26">
    <source>
        <dbReference type="Proteomes" id="UP000178106"/>
    </source>
</evidence>